<evidence type="ECO:0000256" key="5">
    <source>
        <dbReference type="SAM" id="Phobius"/>
    </source>
</evidence>
<feature type="transmembrane region" description="Helical" evidence="5">
    <location>
        <begin position="1689"/>
        <end position="1714"/>
    </location>
</feature>
<dbReference type="Proteomes" id="UP000604046">
    <property type="component" value="Unassembled WGS sequence"/>
</dbReference>
<keyword evidence="7" id="KW-1185">Reference proteome</keyword>
<dbReference type="SMART" id="SM00248">
    <property type="entry name" value="ANK"/>
    <property type="match status" value="2"/>
</dbReference>
<feature type="transmembrane region" description="Helical" evidence="5">
    <location>
        <begin position="484"/>
        <end position="504"/>
    </location>
</feature>
<dbReference type="PROSITE" id="PS50297">
    <property type="entry name" value="ANK_REP_REGION"/>
    <property type="match status" value="2"/>
</dbReference>
<keyword evidence="5" id="KW-1133">Transmembrane helix</keyword>
<feature type="transmembrane region" description="Helical" evidence="5">
    <location>
        <begin position="1124"/>
        <end position="1144"/>
    </location>
</feature>
<dbReference type="EMBL" id="CAJNDS010001957">
    <property type="protein sequence ID" value="CAE7292335.1"/>
    <property type="molecule type" value="Genomic_DNA"/>
</dbReference>
<feature type="transmembrane region" description="Helical" evidence="5">
    <location>
        <begin position="1430"/>
        <end position="1453"/>
    </location>
</feature>
<keyword evidence="1" id="KW-0677">Repeat</keyword>
<keyword evidence="5" id="KW-0472">Membrane</keyword>
<reference evidence="6" key="1">
    <citation type="submission" date="2021-02" db="EMBL/GenBank/DDBJ databases">
        <authorList>
            <person name="Dougan E. K."/>
            <person name="Rhodes N."/>
            <person name="Thang M."/>
            <person name="Chan C."/>
        </authorList>
    </citation>
    <scope>NUCLEOTIDE SEQUENCE</scope>
</reference>
<dbReference type="PROSITE" id="PS50088">
    <property type="entry name" value="ANK_REPEAT"/>
    <property type="match status" value="2"/>
</dbReference>
<feature type="transmembrane region" description="Helical" evidence="5">
    <location>
        <begin position="862"/>
        <end position="886"/>
    </location>
</feature>
<feature type="region of interest" description="Disordered" evidence="4">
    <location>
        <begin position="1"/>
        <end position="22"/>
    </location>
</feature>
<sequence length="1719" mass="181269">MVTDAGVSRRSAAGAPDPKTGNQALHIAVQNGHRQLTQLLVAWKADVTVQNFKGQTPLHMSVEYDFHFISKLLLEKGAKPEVENADGCKAILGISGSKEGAEDGNVANNTTRECMSAGVCWLHVAIPGAWAYAGSAVLSRPSSRSECSMSCRAQCSDSDFTLTVICFQLTMARTKLASICIVLAVCTALRNLAFLAPAPQTQLRGSATEPFDVAASAAVPILLTPAAATAADGEGMPSVVLGVGVLCALAAFSVVSSVISATFDLQDTGRSTQKATARNDVGSLRFAVDTRGGCASRPVLALHYRERPSRADTAAGCVEGRCAALVIQRMPHQSVTVISKLLLGKGAKPEAGDAAGSLQNVLAVHLAAVRLRTRMEVELAYKALEAKELPGTWNMGRFVELLNKAYCNSHHGSRSECSMSCDFTLARLFKIEVNGEPQGRRKGPTLTVFHFASSRFFFDAATSSSGWQTPLFLGFQLTMARTKLASICIVLAVCTALRNLAFLAPAPQTQLRGSATESFDVAASAAVPILLTPAAATAADGEGMPSVVLGVGVLCALAAFSVVSSVISATPVSLTYKIPAAALRKPRLGTMWAACALQWTREGDVQAVRCWLFTIARGHRELTQLLVAWKAVTVISKLLLEKGAKPEAGDAAGSLQNVLAVHLAAVRLRTRMEVELAYKALEEDPTSLDKASLARVGMLKAKELPGTWNMGRFVELLNKAYCNSHHGSRSECSMSCDFTLARLFKIEVNGEPQGRRKGPTLTVFHFASSRFFFDAATSSSGWQTPLFLGFQLTMARTKLASICIVLAVCTALRNLAFLAPAPQTQLRGSATEPFDVAASAAVPILLTPAAATAADGEGMPSVVLGVGVLCALAAFSVVSSVISATFDLQDTGRSTQKATARNDVGSLRFAVDTRGGCASRPVLALHYRERPSRADTAAGCVEGRCAALVIQRMPHQSVTVISKLLLEKGAKPEAGDAAGSLQNVLAVHLAAVRLRTRMEVELAYKALEDPTSLDKASLARVGMLKAKELPGTWNMGRFVELLNKAYCNSHHGSRSECSMSCDFTLARLFKIEVNGEPQGRRKGPTLTVFHFASSRFFFDAATSSSGWQTPLFLGFQLTMARTKLASICIVLAVCTALRNLAFLAPAPQTQLRGSATEPFDVAASAAVPILLTPAAATAADGEGMPSVVLGVGVLCALAAFSVVSSVISATVAVISKLLLEKGAKPEAGDATGSLQNVLAAHLAAVRRPEVGSVLYSAVPVGLVLEYLEWLQEVELAYKALEVLPKPSHVLSKHLRDWFMEIGLIDGRCCMSVEDPTSLDKASLARVGMLKAKELPGTWNMGRFVELLNKAYCNSHHGFQLTMARTKLASICIVLAVCTALRNLAFLAPAPQTQLRGSATESFDVAASAAVPILLTPAAATAADGEGMPSVVLGVGILCMLAAFSAVSSVISATDTRCSTQKAMAQNDMGSLRFAVDTRGGCASRPVVALHYRERPSRADTAAGCVEGRCAALVTQRMPHQSVAVISKLLLEKGAKPEAGDAAGSLQNVLAAHLAAVRRPEVGSVLYSAVPVGLVLEYLEWLQEVELAYKALEGFEEVTTRSSMVFHAHVAWCPVVQGFQLTMARTKLASICIVLAVCTALRNLAFIAPAPQTQLRGSATESFDVAASAAVPILLTPAAATAADGEGMPSVVLGVGILCMLAAFSAVSSVISATVTSELD</sequence>
<keyword evidence="2 3" id="KW-0040">ANK repeat</keyword>
<feature type="transmembrane region" description="Helical" evidence="5">
    <location>
        <begin position="176"/>
        <end position="196"/>
    </location>
</feature>
<evidence type="ECO:0000313" key="6">
    <source>
        <dbReference type="EMBL" id="CAE7292335.1"/>
    </source>
</evidence>
<proteinExistence type="predicted"/>
<feature type="transmembrane region" description="Helical" evidence="5">
    <location>
        <begin position="799"/>
        <end position="819"/>
    </location>
</feature>
<protein>
    <submittedName>
        <fullName evidence="6">ACBD6 protein</fullName>
    </submittedName>
</protein>
<organism evidence="6 7">
    <name type="scientific">Symbiodinium natans</name>
    <dbReference type="NCBI Taxonomy" id="878477"/>
    <lineage>
        <taxon>Eukaryota</taxon>
        <taxon>Sar</taxon>
        <taxon>Alveolata</taxon>
        <taxon>Dinophyceae</taxon>
        <taxon>Suessiales</taxon>
        <taxon>Symbiodiniaceae</taxon>
        <taxon>Symbiodinium</taxon>
    </lineage>
</organism>
<dbReference type="Gene3D" id="1.25.40.20">
    <property type="entry name" value="Ankyrin repeat-containing domain"/>
    <property type="match status" value="1"/>
</dbReference>
<feature type="transmembrane region" description="Helical" evidence="5">
    <location>
        <begin position="1627"/>
        <end position="1644"/>
    </location>
</feature>
<feature type="transmembrane region" description="Helical" evidence="5">
    <location>
        <begin position="1187"/>
        <end position="1214"/>
    </location>
</feature>
<keyword evidence="5" id="KW-0812">Transmembrane</keyword>
<feature type="transmembrane region" description="Helical" evidence="5">
    <location>
        <begin position="1664"/>
        <end position="1682"/>
    </location>
</feature>
<feature type="repeat" description="ANK" evidence="3">
    <location>
        <begin position="53"/>
        <end position="85"/>
    </location>
</feature>
<evidence type="ECO:0000256" key="3">
    <source>
        <dbReference type="PROSITE-ProRule" id="PRU00023"/>
    </source>
</evidence>
<name>A0A812N7M3_9DINO</name>
<comment type="caution">
    <text evidence="6">The sequence shown here is derived from an EMBL/GenBank/DDBJ whole genome shotgun (WGS) entry which is preliminary data.</text>
</comment>
<evidence type="ECO:0000256" key="1">
    <source>
        <dbReference type="ARBA" id="ARBA00022737"/>
    </source>
</evidence>
<dbReference type="PANTHER" id="PTHR24180">
    <property type="entry name" value="CYCLIN-DEPENDENT KINASE INHIBITOR 2C-RELATED"/>
    <property type="match status" value="1"/>
</dbReference>
<evidence type="ECO:0000313" key="7">
    <source>
        <dbReference type="Proteomes" id="UP000604046"/>
    </source>
</evidence>
<dbReference type="OrthoDB" id="448531at2759"/>
<accession>A0A812N7M3</accession>
<feature type="transmembrane region" description="Helical" evidence="5">
    <location>
        <begin position="239"/>
        <end position="263"/>
    </location>
</feature>
<feature type="transmembrane region" description="Helical" evidence="5">
    <location>
        <begin position="1367"/>
        <end position="1387"/>
    </location>
</feature>
<dbReference type="InterPro" id="IPR051637">
    <property type="entry name" value="Ank_repeat_dom-contain_49"/>
</dbReference>
<dbReference type="InterPro" id="IPR002110">
    <property type="entry name" value="Ankyrin_rpt"/>
</dbReference>
<dbReference type="Pfam" id="PF12796">
    <property type="entry name" value="Ank_2"/>
    <property type="match status" value="1"/>
</dbReference>
<dbReference type="SUPFAM" id="SSF48403">
    <property type="entry name" value="Ankyrin repeat"/>
    <property type="match status" value="1"/>
</dbReference>
<feature type="repeat" description="ANK" evidence="3">
    <location>
        <begin position="20"/>
        <end position="52"/>
    </location>
</feature>
<feature type="transmembrane region" description="Helical" evidence="5">
    <location>
        <begin position="547"/>
        <end position="567"/>
    </location>
</feature>
<gene>
    <name evidence="6" type="primary">ACBD6</name>
    <name evidence="6" type="ORF">SNAT2548_LOCUS15411</name>
</gene>
<dbReference type="InterPro" id="IPR036770">
    <property type="entry name" value="Ankyrin_rpt-contain_sf"/>
</dbReference>
<dbReference type="PANTHER" id="PTHR24180:SF45">
    <property type="entry name" value="POLY [ADP-RIBOSE] POLYMERASE TANKYRASE"/>
    <property type="match status" value="1"/>
</dbReference>
<evidence type="ECO:0000256" key="4">
    <source>
        <dbReference type="SAM" id="MobiDB-lite"/>
    </source>
</evidence>
<evidence type="ECO:0000256" key="2">
    <source>
        <dbReference type="ARBA" id="ARBA00023043"/>
    </source>
</evidence>